<dbReference type="InterPro" id="IPR021109">
    <property type="entry name" value="Peptidase_aspartic_dom_sf"/>
</dbReference>
<sequence length="650" mass="73085">MEKIFQIIQDLRFDISFADALLLMSRFAPTIKSLLMNKEKLLELAKIPLNENCSAMLLKNFLKSLEIQKKLSLPELTPTRMTLELADRSITHPKGVAEDVFVKVGSFHFPTDFIVVDFEAGPRVPLILGRSFLRTSQALIDVYEGELILRDGNEQIIFHVNGTTKHPQKHVNESIKMVNDTCKDSFKKFIDEPALVCLPPSEDDNDEKEKQEVKNLTESTAKCQTLSSVFAITSTLPSIEPKDSLIMGDEHLSTFNAEEIVPILRESEDTSRSDSKNVLTSCDDFSSINVPCDDSMTFSDPLFEFDVNLNSSDINPLFDEVLKDIECKDSYDSNLDELTFLVTPLFDSNKDECLALGDDIEILLHHDPSTTIKSVASILVGFIDDPPFEENDDLFDLECKTNDWKRILYDAPIDKAECFDPGGDNDEIDAFLAIEVPTYIMEGYYDSEGDVLYLESLLSDDNTHNLFFGSDPLHHEFAGGVITIPPRIVRKHKDYISRMSLLCGNSSSRSPENFHTIIESLPASTTRIEDSDPNREEIDIFSGPDDSIPPGIKSDFDSEEDIIDNLLNENPTHERLTFNIEPDASVINNVDELNEDECFDPGGGKNNVEVDDSFTFVTWTFLPFLIYPEVSPLLSSTKNEDIIYDPGIST</sequence>
<proteinExistence type="predicted"/>
<keyword evidence="1" id="KW-0695">RNA-directed DNA polymerase</keyword>
<dbReference type="CDD" id="cd00303">
    <property type="entry name" value="retropepsin_like"/>
    <property type="match status" value="1"/>
</dbReference>
<dbReference type="Gene3D" id="2.40.70.10">
    <property type="entry name" value="Acid Proteases"/>
    <property type="match status" value="1"/>
</dbReference>
<dbReference type="PANTHER" id="PTHR33067">
    <property type="entry name" value="RNA-DIRECTED DNA POLYMERASE-RELATED"/>
    <property type="match status" value="1"/>
</dbReference>
<comment type="caution">
    <text evidence="1">The sequence shown here is derived from an EMBL/GenBank/DDBJ whole genome shotgun (WGS) entry which is preliminary data.</text>
</comment>
<keyword evidence="1" id="KW-0548">Nucleotidyltransferase</keyword>
<reference evidence="1" key="2">
    <citation type="submission" date="2022-01" db="EMBL/GenBank/DDBJ databases">
        <authorList>
            <person name="Yamashiro T."/>
            <person name="Shiraishi A."/>
            <person name="Satake H."/>
            <person name="Nakayama K."/>
        </authorList>
    </citation>
    <scope>NUCLEOTIDE SEQUENCE</scope>
</reference>
<organism evidence="1 2">
    <name type="scientific">Tanacetum coccineum</name>
    <dbReference type="NCBI Taxonomy" id="301880"/>
    <lineage>
        <taxon>Eukaryota</taxon>
        <taxon>Viridiplantae</taxon>
        <taxon>Streptophyta</taxon>
        <taxon>Embryophyta</taxon>
        <taxon>Tracheophyta</taxon>
        <taxon>Spermatophyta</taxon>
        <taxon>Magnoliopsida</taxon>
        <taxon>eudicotyledons</taxon>
        <taxon>Gunneridae</taxon>
        <taxon>Pentapetalae</taxon>
        <taxon>asterids</taxon>
        <taxon>campanulids</taxon>
        <taxon>Asterales</taxon>
        <taxon>Asteraceae</taxon>
        <taxon>Asteroideae</taxon>
        <taxon>Anthemideae</taxon>
        <taxon>Anthemidinae</taxon>
        <taxon>Tanacetum</taxon>
    </lineage>
</organism>
<dbReference type="GO" id="GO:0003964">
    <property type="term" value="F:RNA-directed DNA polymerase activity"/>
    <property type="evidence" value="ECO:0007669"/>
    <property type="project" value="UniProtKB-KW"/>
</dbReference>
<protein>
    <submittedName>
        <fullName evidence="1">Reverse transcriptase domain-containing protein</fullName>
    </submittedName>
</protein>
<accession>A0ABQ5C1V2</accession>
<dbReference type="EMBL" id="BQNB010013863">
    <property type="protein sequence ID" value="GJT21130.1"/>
    <property type="molecule type" value="Genomic_DNA"/>
</dbReference>
<evidence type="ECO:0000313" key="1">
    <source>
        <dbReference type="EMBL" id="GJT21130.1"/>
    </source>
</evidence>
<keyword evidence="2" id="KW-1185">Reference proteome</keyword>
<dbReference type="PANTHER" id="PTHR33067:SF9">
    <property type="entry name" value="RNA-DIRECTED DNA POLYMERASE"/>
    <property type="match status" value="1"/>
</dbReference>
<evidence type="ECO:0000313" key="2">
    <source>
        <dbReference type="Proteomes" id="UP001151760"/>
    </source>
</evidence>
<gene>
    <name evidence="1" type="ORF">Tco_0891067</name>
</gene>
<keyword evidence="1" id="KW-0808">Transferase</keyword>
<reference evidence="1" key="1">
    <citation type="journal article" date="2022" name="Int. J. Mol. Sci.">
        <title>Draft Genome of Tanacetum Coccineum: Genomic Comparison of Closely Related Tanacetum-Family Plants.</title>
        <authorList>
            <person name="Yamashiro T."/>
            <person name="Shiraishi A."/>
            <person name="Nakayama K."/>
            <person name="Satake H."/>
        </authorList>
    </citation>
    <scope>NUCLEOTIDE SEQUENCE</scope>
</reference>
<name>A0ABQ5C1V2_9ASTR</name>
<dbReference type="Proteomes" id="UP001151760">
    <property type="component" value="Unassembled WGS sequence"/>
</dbReference>